<keyword evidence="7" id="KW-0406">Ion transport</keyword>
<evidence type="ECO:0000256" key="6">
    <source>
        <dbReference type="ARBA" id="ARBA00023136"/>
    </source>
</evidence>
<evidence type="ECO:0000256" key="7">
    <source>
        <dbReference type="RuleBase" id="RU365065"/>
    </source>
</evidence>
<evidence type="ECO:0000256" key="3">
    <source>
        <dbReference type="ARBA" id="ARBA00022448"/>
    </source>
</evidence>
<comment type="subcellular location">
    <subcellularLocation>
        <location evidence="1 7">Membrane</location>
        <topology evidence="1 7">Multi-pass membrane protein</topology>
    </subcellularLocation>
</comment>
<comment type="caution">
    <text evidence="7">Lacks conserved residue(s) required for the propagation of feature annotation.</text>
</comment>
<feature type="transmembrane region" description="Helical" evidence="7">
    <location>
        <begin position="294"/>
        <end position="313"/>
    </location>
</feature>
<feature type="transmembrane region" description="Helical" evidence="7">
    <location>
        <begin position="325"/>
        <end position="344"/>
    </location>
</feature>
<keyword evidence="9" id="KW-1185">Reference proteome</keyword>
<dbReference type="Pfam" id="PF06963">
    <property type="entry name" value="FPN1"/>
    <property type="match status" value="1"/>
</dbReference>
<feature type="transmembrane region" description="Helical" evidence="7">
    <location>
        <begin position="257"/>
        <end position="282"/>
    </location>
</feature>
<feature type="non-terminal residue" evidence="8">
    <location>
        <position position="1"/>
    </location>
</feature>
<dbReference type="InParanoid" id="A0A1Y1Y4C9"/>
<reference evidence="8 9" key="1">
    <citation type="submission" date="2016-07" db="EMBL/GenBank/DDBJ databases">
        <title>Pervasive Adenine N6-methylation of Active Genes in Fungi.</title>
        <authorList>
            <consortium name="DOE Joint Genome Institute"/>
            <person name="Mondo S.J."/>
            <person name="Dannebaum R.O."/>
            <person name="Kuo R.C."/>
            <person name="Labutti K."/>
            <person name="Haridas S."/>
            <person name="Kuo A."/>
            <person name="Salamov A."/>
            <person name="Ahrendt S.R."/>
            <person name="Lipzen A."/>
            <person name="Sullivan W."/>
            <person name="Andreopoulos W.B."/>
            <person name="Clum A."/>
            <person name="Lindquist E."/>
            <person name="Daum C."/>
            <person name="Ramamoorthy G.K."/>
            <person name="Gryganskyi A."/>
            <person name="Culley D."/>
            <person name="Magnuson J.K."/>
            <person name="James T.Y."/>
            <person name="O'Malley M.A."/>
            <person name="Stajich J.E."/>
            <person name="Spatafora J.W."/>
            <person name="Visel A."/>
            <person name="Grigoriev I.V."/>
        </authorList>
    </citation>
    <scope>NUCLEOTIDE SEQUENCE [LARGE SCALE GENOMIC DNA]</scope>
    <source>
        <strain evidence="8 9">CBS 931.73</strain>
    </source>
</reference>
<dbReference type="InterPro" id="IPR009716">
    <property type="entry name" value="Ferroportin-1"/>
</dbReference>
<proteinExistence type="inferred from homology"/>
<comment type="similarity">
    <text evidence="2 7">Belongs to the ferroportin (FP) (TC 2.A.100) family. SLC40A subfamily.</text>
</comment>
<dbReference type="AlphaFoldDB" id="A0A1Y1Y4C9"/>
<dbReference type="SUPFAM" id="SSF103473">
    <property type="entry name" value="MFS general substrate transporter"/>
    <property type="match status" value="1"/>
</dbReference>
<evidence type="ECO:0000256" key="4">
    <source>
        <dbReference type="ARBA" id="ARBA00022692"/>
    </source>
</evidence>
<evidence type="ECO:0000256" key="1">
    <source>
        <dbReference type="ARBA" id="ARBA00004141"/>
    </source>
</evidence>
<feature type="transmembrane region" description="Helical" evidence="7">
    <location>
        <begin position="415"/>
        <end position="433"/>
    </location>
</feature>
<sequence>STWNDRFFEFATFVFIMDIFKDTLLPSSLYGFVFTASGILFSSVVGKWIDCTARLQAIRTLIPVKRISNVLASLGFLVLFTYFDYEAIPEDAKPLCYTIFGLIVATGGALKLSSVGVSIVVEKDWLVMMAQSNSAVLTRVNSIMRRIELVSKMVTPLMFGFVVAAQSPRFCVLFIGFWSAISMFLELHLIQKVYDCIPCLSEDKELMVGHYLGVPTGDDMSGADEDPSDTLSRNHKHHTSYFKRVYRDWLIYYNHPIFAVSLSYAMIYMSVLSIAGTMVSWLKWKGYSDSHIGGMRSIMTLLAIVGTFLMPLMSRRWGLMKTAQVSLILEWLALIPVICSFFIYQSWFTGVLLIAGISLSRMCVWIFDLSQMQILQENVTNSQTGLIHGWHFTLCNLFDLGQFLLTMIWSDPQLFKIPATISFLMIFLAACTFSR</sequence>
<dbReference type="EMBL" id="MCFE01000276">
    <property type="protein sequence ID" value="ORX92434.1"/>
    <property type="molecule type" value="Genomic_DNA"/>
</dbReference>
<evidence type="ECO:0000256" key="5">
    <source>
        <dbReference type="ARBA" id="ARBA00022989"/>
    </source>
</evidence>
<protein>
    <recommendedName>
        <fullName evidence="7">Solute carrier family 40 member</fullName>
    </recommendedName>
</protein>
<accession>A0A1Y1Y4C9</accession>
<evidence type="ECO:0000313" key="9">
    <source>
        <dbReference type="Proteomes" id="UP000193498"/>
    </source>
</evidence>
<feature type="transmembrane region" description="Helical" evidence="7">
    <location>
        <begin position="350"/>
        <end position="369"/>
    </location>
</feature>
<comment type="caution">
    <text evidence="8">The sequence shown here is derived from an EMBL/GenBank/DDBJ whole genome shotgun (WGS) entry which is preliminary data.</text>
</comment>
<keyword evidence="5 7" id="KW-1133">Transmembrane helix</keyword>
<dbReference type="GO" id="GO:0016020">
    <property type="term" value="C:membrane"/>
    <property type="evidence" value="ECO:0007669"/>
    <property type="project" value="UniProtKB-SubCell"/>
</dbReference>
<keyword evidence="6 7" id="KW-0472">Membrane</keyword>
<comment type="function">
    <text evidence="7">May be involved in iron transport and iron homeostasis.</text>
</comment>
<feature type="transmembrane region" description="Helical" evidence="7">
    <location>
        <begin position="390"/>
        <end position="409"/>
    </location>
</feature>
<feature type="transmembrane region" description="Helical" evidence="7">
    <location>
        <begin position="27"/>
        <end position="46"/>
    </location>
</feature>
<feature type="transmembrane region" description="Helical" evidence="7">
    <location>
        <begin position="97"/>
        <end position="121"/>
    </location>
</feature>
<feature type="transmembrane region" description="Helical" evidence="7">
    <location>
        <begin position="67"/>
        <end position="85"/>
    </location>
</feature>
<dbReference type="GO" id="GO:0005381">
    <property type="term" value="F:iron ion transmembrane transporter activity"/>
    <property type="evidence" value="ECO:0007669"/>
    <property type="project" value="UniProtKB-UniRule"/>
</dbReference>
<dbReference type="PANTHER" id="PTHR11660:SF57">
    <property type="entry name" value="SOLUTE CARRIER FAMILY 40 MEMBER"/>
    <property type="match status" value="1"/>
</dbReference>
<gene>
    <name evidence="8" type="ORF">K493DRAFT_225727</name>
</gene>
<dbReference type="STRING" id="1314790.A0A1Y1Y4C9"/>
<name>A0A1Y1Y4C9_9FUNG</name>
<dbReference type="Gene3D" id="1.20.1250.20">
    <property type="entry name" value="MFS general substrate transporter like domains"/>
    <property type="match status" value="1"/>
</dbReference>
<organism evidence="8 9">
    <name type="scientific">Basidiobolus meristosporus CBS 931.73</name>
    <dbReference type="NCBI Taxonomy" id="1314790"/>
    <lineage>
        <taxon>Eukaryota</taxon>
        <taxon>Fungi</taxon>
        <taxon>Fungi incertae sedis</taxon>
        <taxon>Zoopagomycota</taxon>
        <taxon>Entomophthoromycotina</taxon>
        <taxon>Basidiobolomycetes</taxon>
        <taxon>Basidiobolales</taxon>
        <taxon>Basidiobolaceae</taxon>
        <taxon>Basidiobolus</taxon>
    </lineage>
</organism>
<dbReference type="PANTHER" id="PTHR11660">
    <property type="entry name" value="SOLUTE CARRIER FAMILY 40 MEMBER"/>
    <property type="match status" value="1"/>
</dbReference>
<dbReference type="OrthoDB" id="648861at2759"/>
<keyword evidence="3 7" id="KW-0813">Transport</keyword>
<dbReference type="Proteomes" id="UP000193498">
    <property type="component" value="Unassembled WGS sequence"/>
</dbReference>
<evidence type="ECO:0000313" key="8">
    <source>
        <dbReference type="EMBL" id="ORX92434.1"/>
    </source>
</evidence>
<dbReference type="InterPro" id="IPR036259">
    <property type="entry name" value="MFS_trans_sf"/>
</dbReference>
<keyword evidence="4 7" id="KW-0812">Transmembrane</keyword>
<evidence type="ECO:0000256" key="2">
    <source>
        <dbReference type="ARBA" id="ARBA00006279"/>
    </source>
</evidence>